<evidence type="ECO:0000256" key="6">
    <source>
        <dbReference type="SAM" id="Phobius"/>
    </source>
</evidence>
<dbReference type="InterPro" id="IPR022301">
    <property type="entry name" value="Integral_membrane_YjbE"/>
</dbReference>
<accession>A0A2H0KPV2</accession>
<proteinExistence type="inferred from homology"/>
<evidence type="ECO:0000313" key="7">
    <source>
        <dbReference type="EMBL" id="PIQ74147.1"/>
    </source>
</evidence>
<comment type="caution">
    <text evidence="7">The sequence shown here is derived from an EMBL/GenBank/DDBJ whole genome shotgun (WGS) entry which is preliminary data.</text>
</comment>
<feature type="transmembrane region" description="Helical" evidence="6">
    <location>
        <begin position="70"/>
        <end position="89"/>
    </location>
</feature>
<sequence length="220" mass="23170">MVLDWAFVCGLLSVIAIDLVLAGDNAVVIAMAVKALPKQQRRKGIVLGVGAAVAMRVVLTFFVAQLLQIVFLKLVGGVLIAWIAVKLFVDGVPDGSENKGVGSISQAIRFIVIADLSMSLDNMLAVGGASGGNLFLLIFGLGVSIPLVVFTSNLIANLMDKYPAIIYIGAAILGRVAGEMIFTDPFVANWFTPGPFLLYSIEAAFALGVILAGKLLIKKH</sequence>
<reference evidence="7 8" key="1">
    <citation type="submission" date="2017-09" db="EMBL/GenBank/DDBJ databases">
        <title>Depth-based differentiation of microbial function through sediment-hosted aquifers and enrichment of novel symbionts in the deep terrestrial subsurface.</title>
        <authorList>
            <person name="Probst A.J."/>
            <person name="Ladd B."/>
            <person name="Jarett J.K."/>
            <person name="Geller-Mcgrath D.E."/>
            <person name="Sieber C.M."/>
            <person name="Emerson J.B."/>
            <person name="Anantharaman K."/>
            <person name="Thomas B.C."/>
            <person name="Malmstrom R."/>
            <person name="Stieglmeier M."/>
            <person name="Klingl A."/>
            <person name="Woyke T."/>
            <person name="Ryan C.M."/>
            <person name="Banfield J.F."/>
        </authorList>
    </citation>
    <scope>NUCLEOTIDE SEQUENCE [LARGE SCALE GENOMIC DNA]</scope>
    <source>
        <strain evidence="7">CG11_big_fil_rev_8_21_14_0_20_44_10</strain>
    </source>
</reference>
<evidence type="ECO:0000256" key="4">
    <source>
        <dbReference type="ARBA" id="ARBA00022989"/>
    </source>
</evidence>
<dbReference type="Proteomes" id="UP000231550">
    <property type="component" value="Unassembled WGS sequence"/>
</dbReference>
<feature type="transmembrane region" description="Helical" evidence="6">
    <location>
        <begin position="45"/>
        <end position="64"/>
    </location>
</feature>
<dbReference type="GO" id="GO:0016020">
    <property type="term" value="C:membrane"/>
    <property type="evidence" value="ECO:0007669"/>
    <property type="project" value="UniProtKB-SubCell"/>
</dbReference>
<feature type="transmembrane region" description="Helical" evidence="6">
    <location>
        <begin position="134"/>
        <end position="155"/>
    </location>
</feature>
<comment type="similarity">
    <text evidence="2">Belongs to the TerC family.</text>
</comment>
<feature type="transmembrane region" description="Helical" evidence="6">
    <location>
        <begin position="197"/>
        <end position="217"/>
    </location>
</feature>
<evidence type="ECO:0000256" key="2">
    <source>
        <dbReference type="ARBA" id="ARBA00007511"/>
    </source>
</evidence>
<gene>
    <name evidence="7" type="ORF">COV85_03660</name>
</gene>
<name>A0A2H0KPV2_9BACT</name>
<dbReference type="NCBIfam" id="TIGR03717">
    <property type="entry name" value="R_switched_YjbE"/>
    <property type="match status" value="1"/>
</dbReference>
<keyword evidence="3 6" id="KW-0812">Transmembrane</keyword>
<organism evidence="7 8">
    <name type="scientific">Candidatus Portnoybacteria bacterium CG11_big_fil_rev_8_21_14_0_20_44_10</name>
    <dbReference type="NCBI Taxonomy" id="1974818"/>
    <lineage>
        <taxon>Bacteria</taxon>
        <taxon>Candidatus Portnoyibacteriota</taxon>
    </lineage>
</organism>
<evidence type="ECO:0000256" key="3">
    <source>
        <dbReference type="ARBA" id="ARBA00022692"/>
    </source>
</evidence>
<evidence type="ECO:0000256" key="5">
    <source>
        <dbReference type="ARBA" id="ARBA00023136"/>
    </source>
</evidence>
<keyword evidence="4 6" id="KW-1133">Transmembrane helix</keyword>
<comment type="subcellular location">
    <subcellularLocation>
        <location evidence="1">Membrane</location>
        <topology evidence="1">Multi-pass membrane protein</topology>
    </subcellularLocation>
</comment>
<dbReference type="EMBL" id="PCVN01000095">
    <property type="protein sequence ID" value="PIQ74147.1"/>
    <property type="molecule type" value="Genomic_DNA"/>
</dbReference>
<feature type="transmembrane region" description="Helical" evidence="6">
    <location>
        <begin position="12"/>
        <end position="33"/>
    </location>
</feature>
<evidence type="ECO:0000256" key="1">
    <source>
        <dbReference type="ARBA" id="ARBA00004141"/>
    </source>
</evidence>
<dbReference type="InterPro" id="IPR005496">
    <property type="entry name" value="Integral_membrane_TerC"/>
</dbReference>
<feature type="transmembrane region" description="Helical" evidence="6">
    <location>
        <begin position="162"/>
        <end position="182"/>
    </location>
</feature>
<dbReference type="PANTHER" id="PTHR30238:SF4">
    <property type="entry name" value="SLL1022 PROTEIN"/>
    <property type="match status" value="1"/>
</dbReference>
<keyword evidence="5 6" id="KW-0472">Membrane</keyword>
<protein>
    <submittedName>
        <fullName evidence="7">Tellurium resistance protein TerC</fullName>
    </submittedName>
</protein>
<dbReference type="PANTHER" id="PTHR30238">
    <property type="entry name" value="MEMBRANE BOUND PREDICTED REDOX MODULATOR"/>
    <property type="match status" value="1"/>
</dbReference>
<dbReference type="Pfam" id="PF03741">
    <property type="entry name" value="TerC"/>
    <property type="match status" value="1"/>
</dbReference>
<dbReference type="AlphaFoldDB" id="A0A2H0KPV2"/>
<evidence type="ECO:0000313" key="8">
    <source>
        <dbReference type="Proteomes" id="UP000231550"/>
    </source>
</evidence>